<protein>
    <recommendedName>
        <fullName evidence="4">Lipoprotein</fullName>
    </recommendedName>
</protein>
<dbReference type="GeneID" id="97421953"/>
<dbReference type="EMBL" id="JAVDWN010000004">
    <property type="protein sequence ID" value="MDR7163558.1"/>
    <property type="molecule type" value="Genomic_DNA"/>
</dbReference>
<feature type="chain" id="PRO_5043320021" description="Lipoprotein" evidence="1">
    <location>
        <begin position="25"/>
        <end position="130"/>
    </location>
</feature>
<keyword evidence="1" id="KW-0732">Signal</keyword>
<feature type="signal peptide" evidence="1">
    <location>
        <begin position="1"/>
        <end position="24"/>
    </location>
</feature>
<dbReference type="PROSITE" id="PS51257">
    <property type="entry name" value="PROKAR_LIPOPROTEIN"/>
    <property type="match status" value="1"/>
</dbReference>
<reference evidence="2" key="1">
    <citation type="submission" date="2023-07" db="EMBL/GenBank/DDBJ databases">
        <title>Sorghum-associated microbial communities from plants grown in Nebraska, USA.</title>
        <authorList>
            <person name="Schachtman D."/>
        </authorList>
    </citation>
    <scope>NUCLEOTIDE SEQUENCE</scope>
    <source>
        <strain evidence="2">BE261</strain>
    </source>
</reference>
<evidence type="ECO:0000256" key="1">
    <source>
        <dbReference type="SAM" id="SignalP"/>
    </source>
</evidence>
<organism evidence="2 3">
    <name type="scientific">Pseudarthrobacter oxydans</name>
    <name type="common">Arthrobacter oxydans</name>
    <dbReference type="NCBI Taxonomy" id="1671"/>
    <lineage>
        <taxon>Bacteria</taxon>
        <taxon>Bacillati</taxon>
        <taxon>Actinomycetota</taxon>
        <taxon>Actinomycetes</taxon>
        <taxon>Micrococcales</taxon>
        <taxon>Micrococcaceae</taxon>
        <taxon>Pseudarthrobacter</taxon>
    </lineage>
</organism>
<gene>
    <name evidence="2" type="ORF">J2X12_001572</name>
</gene>
<proteinExistence type="predicted"/>
<dbReference type="RefSeq" id="WP_310110611.1">
    <property type="nucleotide sequence ID" value="NZ_JAVDTN010000004.1"/>
</dbReference>
<accession>A0AAW8N7B9</accession>
<evidence type="ECO:0000313" key="3">
    <source>
        <dbReference type="Proteomes" id="UP001262032"/>
    </source>
</evidence>
<evidence type="ECO:0008006" key="4">
    <source>
        <dbReference type="Google" id="ProtNLM"/>
    </source>
</evidence>
<comment type="caution">
    <text evidence="2">The sequence shown here is derived from an EMBL/GenBank/DDBJ whole genome shotgun (WGS) entry which is preliminary data.</text>
</comment>
<dbReference type="Proteomes" id="UP001262032">
    <property type="component" value="Unassembled WGS sequence"/>
</dbReference>
<evidence type="ECO:0000313" key="2">
    <source>
        <dbReference type="EMBL" id="MDR7163558.1"/>
    </source>
</evidence>
<name>A0AAW8N7B9_PSEOX</name>
<dbReference type="AlphaFoldDB" id="A0AAW8N7B9"/>
<sequence>MNRTAMGTAAVILAFSLASCSGSAPTRPPEDGGTYESVDDLREAVESAGLLCQELVLDTPPSKFSATSASCSEFTYLAIYTDDVHLEAQLDFWRPVGQRAINVGKNWTVVSEDPKLIQKNLGGSVLHTGP</sequence>